<dbReference type="EMBL" id="JBEDNZ010000014">
    <property type="protein sequence ID" value="KAL0830193.1"/>
    <property type="molecule type" value="Genomic_DNA"/>
</dbReference>
<evidence type="ECO:0000256" key="2">
    <source>
        <dbReference type="SAM" id="Phobius"/>
    </source>
</evidence>
<organism evidence="4 5">
    <name type="scientific">Loxostege sticticalis</name>
    <name type="common">Beet webworm moth</name>
    <dbReference type="NCBI Taxonomy" id="481309"/>
    <lineage>
        <taxon>Eukaryota</taxon>
        <taxon>Metazoa</taxon>
        <taxon>Ecdysozoa</taxon>
        <taxon>Arthropoda</taxon>
        <taxon>Hexapoda</taxon>
        <taxon>Insecta</taxon>
        <taxon>Pterygota</taxon>
        <taxon>Neoptera</taxon>
        <taxon>Endopterygota</taxon>
        <taxon>Lepidoptera</taxon>
        <taxon>Glossata</taxon>
        <taxon>Ditrysia</taxon>
        <taxon>Pyraloidea</taxon>
        <taxon>Crambidae</taxon>
        <taxon>Pyraustinae</taxon>
        <taxon>Loxostege</taxon>
    </lineage>
</organism>
<name>A0ABD0SWQ6_LOXSC</name>
<feature type="transmembrane region" description="Helical" evidence="2">
    <location>
        <begin position="7"/>
        <end position="29"/>
    </location>
</feature>
<dbReference type="PANTHER" id="PTHR22775:SF3">
    <property type="entry name" value="SORTING NEXIN-13"/>
    <property type="match status" value="1"/>
</dbReference>
<keyword evidence="2" id="KW-0812">Transmembrane</keyword>
<keyword evidence="2" id="KW-1133">Transmembrane helix</keyword>
<reference evidence="4 5" key="1">
    <citation type="submission" date="2024-06" db="EMBL/GenBank/DDBJ databases">
        <title>A chromosome-level genome assembly of beet webworm, Loxostege sticticalis.</title>
        <authorList>
            <person name="Zhang Y."/>
        </authorList>
    </citation>
    <scope>NUCLEOTIDE SEQUENCE [LARGE SCALE GENOMIC DNA]</scope>
    <source>
        <strain evidence="4">AQ028</strain>
        <tissue evidence="4">Male pupae</tissue>
    </source>
</reference>
<dbReference type="Proteomes" id="UP001549921">
    <property type="component" value="Unassembled WGS sequence"/>
</dbReference>
<gene>
    <name evidence="4" type="ORF">ABMA28_003650</name>
</gene>
<dbReference type="Pfam" id="PF02194">
    <property type="entry name" value="PXA"/>
    <property type="match status" value="1"/>
</dbReference>
<accession>A0ABD0SWQ6</accession>
<feature type="compositionally biased region" description="Basic and acidic residues" evidence="1">
    <location>
        <begin position="547"/>
        <end position="558"/>
    </location>
</feature>
<protein>
    <recommendedName>
        <fullName evidence="3">PXA domain-containing protein</fullName>
    </recommendedName>
</protein>
<evidence type="ECO:0000313" key="5">
    <source>
        <dbReference type="Proteomes" id="UP001549921"/>
    </source>
</evidence>
<feature type="region of interest" description="Disordered" evidence="1">
    <location>
        <begin position="543"/>
        <end position="568"/>
    </location>
</feature>
<evidence type="ECO:0000259" key="3">
    <source>
        <dbReference type="Pfam" id="PF02194"/>
    </source>
</evidence>
<proteinExistence type="predicted"/>
<sequence length="960" mass="106736">MFPQRNALETLTVISCSGTFLSVILHYVTNVSPLSGIWFPIYFFVVFIVSVSFSFKFLQWLLHLSKPLKYDVEGWVKEYPYLSFLGGVLPRIRRRVKKEPREYDTNELSVITTVLERKLVSSWYVPYISQEIGFPFACKQMLDQMIGKTFQICNKIEPKDVYVDICSILISHLKEYRKALKRHEKAPTSTVESLYKKSHPISNPDQKLESADHCTNVLRVILKELVPWELWDTPHSELLVRILSKKLDSFIDNTIADPAWLNDKLLTLLNDKKSADISPEENKVEKTKDEVKEEVNIKEDVTPETKGEKPTVESALSTLITKTTAPILQRAINEEFQEEPNAESEKIQNIVEEVPVTTTEPLDIKSSPVLRQRRGRQGRNEVKIYDRIIEGSVKTWETDIDLQCISLGQDLLASLDGEITLSRLWGQDTETEGSPNPPKSKSPQPLWFGEEDAIDLDLTESPHKEPSPVRKEHSPKPADALLKDLQTTVHQAKTKIGDLQVPRKLSIDVPRKQFSGDEAAGMMEGLLDFGIAGFKKGLRFTGLSDDTQEKSPSHREKGGSTGSGEKISPTEIFTKMKPAEPKEIISTVIQKEDNGNSTAPQLIKQHRVISQDSVPRGKPAPVEFPPPLAPTADSPEPEYEEAADLSTSIAKLRCLLQQRAATSPRSEEIWWEGAVEERGRTQQHPSARPVDPAALADEYDMNSDRNVSPGQTSNNMQRLDKLFQRTVTGVFNSLKTAVGAEGPGADAAPRDWAYVTTSIELSVGGAVARLVGSRRAFTHVDAALDSLHHLAPPPAVKEIVPEDFEEWCCAFGSGWCGGSELAAAAGLARSHVAHRIATLLCADIAEALIDVWLDELCAWLRARTFDAFARMADAHDNSFSKEKEALRPVDVDHTCKVLMENLPKLTLVFGEETVAGAVKLSVSSLSAAPVSRDVCFRALDAAALRFKAAAALRNRSFDAN</sequence>
<feature type="domain" description="PXA" evidence="3">
    <location>
        <begin position="107"/>
        <end position="266"/>
    </location>
</feature>
<dbReference type="AlphaFoldDB" id="A0ABD0SWQ6"/>
<feature type="region of interest" description="Disordered" evidence="1">
    <location>
        <begin position="608"/>
        <end position="637"/>
    </location>
</feature>
<evidence type="ECO:0000313" key="4">
    <source>
        <dbReference type="EMBL" id="KAL0830193.1"/>
    </source>
</evidence>
<comment type="caution">
    <text evidence="4">The sequence shown here is derived from an EMBL/GenBank/DDBJ whole genome shotgun (WGS) entry which is preliminary data.</text>
</comment>
<feature type="region of interest" description="Disordered" evidence="1">
    <location>
        <begin position="427"/>
        <end position="447"/>
    </location>
</feature>
<dbReference type="InterPro" id="IPR003114">
    <property type="entry name" value="Phox_assoc"/>
</dbReference>
<evidence type="ECO:0000256" key="1">
    <source>
        <dbReference type="SAM" id="MobiDB-lite"/>
    </source>
</evidence>
<keyword evidence="2" id="KW-0472">Membrane</keyword>
<feature type="transmembrane region" description="Helical" evidence="2">
    <location>
        <begin position="41"/>
        <end position="62"/>
    </location>
</feature>
<dbReference type="PANTHER" id="PTHR22775">
    <property type="entry name" value="SORTING NEXIN"/>
    <property type="match status" value="1"/>
</dbReference>